<dbReference type="Proteomes" id="UP000240322">
    <property type="component" value="Unassembled WGS sequence"/>
</dbReference>
<accession>A0A2R6A820</accession>
<proteinExistence type="predicted"/>
<protein>
    <submittedName>
        <fullName evidence="1">Uncharacterized protein</fullName>
    </submittedName>
</protein>
<comment type="caution">
    <text evidence="1">The sequence shown here is derived from an EMBL/GenBank/DDBJ whole genome shotgun (WGS) entry which is preliminary data.</text>
</comment>
<evidence type="ECO:0000313" key="1">
    <source>
        <dbReference type="EMBL" id="PSN82468.1"/>
    </source>
</evidence>
<name>A0A2R6A820_9ARCH</name>
<dbReference type="AlphaFoldDB" id="A0A2R6A820"/>
<reference evidence="1 2" key="1">
    <citation type="submission" date="2017-04" db="EMBL/GenBank/DDBJ databases">
        <title>Novel microbial lineages endemic to geothermal iron-oxide mats fill important gaps in the evolutionary history of Archaea.</title>
        <authorList>
            <person name="Jay Z.J."/>
            <person name="Beam J.P."/>
            <person name="Dlakic M."/>
            <person name="Rusch D.B."/>
            <person name="Kozubal M.A."/>
            <person name="Inskeep W.P."/>
        </authorList>
    </citation>
    <scope>NUCLEOTIDE SEQUENCE [LARGE SCALE GENOMIC DNA]</scope>
    <source>
        <strain evidence="1">OSP_D</strain>
    </source>
</reference>
<dbReference type="EMBL" id="NEXE01000359">
    <property type="protein sequence ID" value="PSN82468.1"/>
    <property type="molecule type" value="Genomic_DNA"/>
</dbReference>
<organism evidence="1 2">
    <name type="scientific">Candidatus Marsarchaeota G2 archaeon OSP_D</name>
    <dbReference type="NCBI Taxonomy" id="1978157"/>
    <lineage>
        <taxon>Archaea</taxon>
        <taxon>Candidatus Marsarchaeota</taxon>
        <taxon>Candidatus Marsarchaeota group 2</taxon>
    </lineage>
</organism>
<evidence type="ECO:0000313" key="2">
    <source>
        <dbReference type="Proteomes" id="UP000240322"/>
    </source>
</evidence>
<sequence>MTDPLSAKELVEKTYMYVDRVVKECRKNLLPQILSQKKPLKESEIGAYLGRTLEEWFAKRDKLLNIRWQQQSVKLGSKNDIHLTLEGRNRDAVFTLNCDAEYLPITDPQTGEKKFYLKSVNITAERSNFRRP</sequence>
<gene>
    <name evidence="1" type="ORF">B9Q03_14175</name>
</gene>